<evidence type="ECO:0000256" key="6">
    <source>
        <dbReference type="ARBA" id="ARBA00023002"/>
    </source>
</evidence>
<keyword evidence="5" id="KW-0479">Metal-binding</keyword>
<evidence type="ECO:0000256" key="9">
    <source>
        <dbReference type="ARBA" id="ARBA00023136"/>
    </source>
</evidence>
<dbReference type="Proteomes" id="UP001187192">
    <property type="component" value="Unassembled WGS sequence"/>
</dbReference>
<keyword evidence="9" id="KW-0472">Membrane</keyword>
<dbReference type="InterPro" id="IPR001128">
    <property type="entry name" value="Cyt_P450"/>
</dbReference>
<evidence type="ECO:0000256" key="2">
    <source>
        <dbReference type="ARBA" id="ARBA00004370"/>
    </source>
</evidence>
<evidence type="ECO:0000313" key="11">
    <source>
        <dbReference type="Proteomes" id="UP001187192"/>
    </source>
</evidence>
<keyword evidence="11" id="KW-1185">Reference proteome</keyword>
<dbReference type="PANTHER" id="PTHR47943:SF9">
    <property type="entry name" value="CYTOCHROME P450"/>
    <property type="match status" value="1"/>
</dbReference>
<sequence length="183" mass="20390">MCLRIGQVPAVVVSSPEVAELFLKTYDTVFASRPTIQASEYMSYGSRGMAVSEYGPRWLNVRKLCTMQLLSASKVDSFAAMRQSEVRELVKSLRRSAAAREVVDVSQKVGELVADMACMIIFGVDLEDKCHLQELIHEVLCLIGKFNLADYVPFLAPLDLQVSFHHLSTVAELRSAVQFQCLN</sequence>
<dbReference type="EMBL" id="BTGU01000065">
    <property type="protein sequence ID" value="GMN56693.1"/>
    <property type="molecule type" value="Genomic_DNA"/>
</dbReference>
<reference evidence="10" key="1">
    <citation type="submission" date="2023-07" db="EMBL/GenBank/DDBJ databases">
        <title>draft genome sequence of fig (Ficus carica).</title>
        <authorList>
            <person name="Takahashi T."/>
            <person name="Nishimura K."/>
        </authorList>
    </citation>
    <scope>NUCLEOTIDE SEQUENCE</scope>
</reference>
<gene>
    <name evidence="10" type="ORF">TIFTF001_025799</name>
</gene>
<dbReference type="GO" id="GO:0020037">
    <property type="term" value="F:heme binding"/>
    <property type="evidence" value="ECO:0007669"/>
    <property type="project" value="InterPro"/>
</dbReference>
<name>A0AA88DEI7_FICCA</name>
<dbReference type="GO" id="GO:0004497">
    <property type="term" value="F:monooxygenase activity"/>
    <property type="evidence" value="ECO:0007669"/>
    <property type="project" value="UniProtKB-KW"/>
</dbReference>
<comment type="similarity">
    <text evidence="3">Belongs to the cytochrome P450 family.</text>
</comment>
<evidence type="ECO:0000256" key="8">
    <source>
        <dbReference type="ARBA" id="ARBA00023033"/>
    </source>
</evidence>
<organism evidence="10 11">
    <name type="scientific">Ficus carica</name>
    <name type="common">Common fig</name>
    <dbReference type="NCBI Taxonomy" id="3494"/>
    <lineage>
        <taxon>Eukaryota</taxon>
        <taxon>Viridiplantae</taxon>
        <taxon>Streptophyta</taxon>
        <taxon>Embryophyta</taxon>
        <taxon>Tracheophyta</taxon>
        <taxon>Spermatophyta</taxon>
        <taxon>Magnoliopsida</taxon>
        <taxon>eudicotyledons</taxon>
        <taxon>Gunneridae</taxon>
        <taxon>Pentapetalae</taxon>
        <taxon>rosids</taxon>
        <taxon>fabids</taxon>
        <taxon>Rosales</taxon>
        <taxon>Moraceae</taxon>
        <taxon>Ficeae</taxon>
        <taxon>Ficus</taxon>
    </lineage>
</organism>
<protein>
    <submittedName>
        <fullName evidence="10">Uncharacterized protein</fullName>
    </submittedName>
</protein>
<evidence type="ECO:0000313" key="10">
    <source>
        <dbReference type="EMBL" id="GMN56693.1"/>
    </source>
</evidence>
<accession>A0AA88DEI7</accession>
<evidence type="ECO:0000256" key="4">
    <source>
        <dbReference type="ARBA" id="ARBA00022617"/>
    </source>
</evidence>
<evidence type="ECO:0000256" key="5">
    <source>
        <dbReference type="ARBA" id="ARBA00022723"/>
    </source>
</evidence>
<evidence type="ECO:0000256" key="3">
    <source>
        <dbReference type="ARBA" id="ARBA00010617"/>
    </source>
</evidence>
<keyword evidence="7" id="KW-0408">Iron</keyword>
<dbReference type="GO" id="GO:0005506">
    <property type="term" value="F:iron ion binding"/>
    <property type="evidence" value="ECO:0007669"/>
    <property type="project" value="InterPro"/>
</dbReference>
<dbReference type="GO" id="GO:0016020">
    <property type="term" value="C:membrane"/>
    <property type="evidence" value="ECO:0007669"/>
    <property type="project" value="UniProtKB-SubCell"/>
</dbReference>
<keyword evidence="6" id="KW-0560">Oxidoreductase</keyword>
<keyword evidence="8" id="KW-0503">Monooxygenase</keyword>
<dbReference type="Pfam" id="PF00067">
    <property type="entry name" value="p450"/>
    <property type="match status" value="1"/>
</dbReference>
<evidence type="ECO:0000256" key="7">
    <source>
        <dbReference type="ARBA" id="ARBA00023004"/>
    </source>
</evidence>
<dbReference type="GO" id="GO:0016705">
    <property type="term" value="F:oxidoreductase activity, acting on paired donors, with incorporation or reduction of molecular oxygen"/>
    <property type="evidence" value="ECO:0007669"/>
    <property type="project" value="InterPro"/>
</dbReference>
<proteinExistence type="inferred from homology"/>
<comment type="caution">
    <text evidence="10">The sequence shown here is derived from an EMBL/GenBank/DDBJ whole genome shotgun (WGS) entry which is preliminary data.</text>
</comment>
<comment type="cofactor">
    <cofactor evidence="1">
        <name>heme</name>
        <dbReference type="ChEBI" id="CHEBI:30413"/>
    </cofactor>
</comment>
<evidence type="ECO:0000256" key="1">
    <source>
        <dbReference type="ARBA" id="ARBA00001971"/>
    </source>
</evidence>
<comment type="subcellular location">
    <subcellularLocation>
        <location evidence="2">Membrane</location>
    </subcellularLocation>
</comment>
<dbReference type="Gene3D" id="1.10.630.10">
    <property type="entry name" value="Cytochrome P450"/>
    <property type="match status" value="1"/>
</dbReference>
<keyword evidence="4" id="KW-0349">Heme</keyword>
<dbReference type="SUPFAM" id="SSF48264">
    <property type="entry name" value="Cytochrome P450"/>
    <property type="match status" value="1"/>
</dbReference>
<dbReference type="InterPro" id="IPR036396">
    <property type="entry name" value="Cyt_P450_sf"/>
</dbReference>
<dbReference type="AlphaFoldDB" id="A0AA88DEI7"/>
<dbReference type="PANTHER" id="PTHR47943">
    <property type="entry name" value="CYTOCHROME P450 93A3-LIKE"/>
    <property type="match status" value="1"/>
</dbReference>